<organism evidence="13">
    <name type="scientific">Brachionus calyciflorus</name>
    <dbReference type="NCBI Taxonomy" id="104777"/>
    <lineage>
        <taxon>Eukaryota</taxon>
        <taxon>Metazoa</taxon>
        <taxon>Spiralia</taxon>
        <taxon>Gnathifera</taxon>
        <taxon>Rotifera</taxon>
        <taxon>Eurotatoria</taxon>
        <taxon>Monogononta</taxon>
        <taxon>Pseudotrocha</taxon>
        <taxon>Ploima</taxon>
        <taxon>Brachionidae</taxon>
        <taxon>Brachionus</taxon>
    </lineage>
</organism>
<keyword evidence="8 10" id="KW-0408">Iron</keyword>
<evidence type="ECO:0000256" key="5">
    <source>
        <dbReference type="ARBA" id="ARBA00022723"/>
    </source>
</evidence>
<dbReference type="AlphaFoldDB" id="A0A2H4PSG3"/>
<keyword evidence="12" id="KW-1133">Transmembrane helix</keyword>
<dbReference type="InterPro" id="IPR017972">
    <property type="entry name" value="Cyt_P450_CS"/>
</dbReference>
<keyword evidence="5 10" id="KW-0479">Metal-binding</keyword>
<evidence type="ECO:0000256" key="12">
    <source>
        <dbReference type="SAM" id="Phobius"/>
    </source>
</evidence>
<dbReference type="PRINTS" id="PR00463">
    <property type="entry name" value="EP450I"/>
</dbReference>
<dbReference type="Gene3D" id="1.10.630.10">
    <property type="entry name" value="Cytochrome P450"/>
    <property type="match status" value="1"/>
</dbReference>
<evidence type="ECO:0000256" key="8">
    <source>
        <dbReference type="ARBA" id="ARBA00023004"/>
    </source>
</evidence>
<dbReference type="PANTHER" id="PTHR24302:SF15">
    <property type="entry name" value="FATTY-ACID PEROXYGENASE"/>
    <property type="match status" value="1"/>
</dbReference>
<keyword evidence="7 11" id="KW-0560">Oxidoreductase</keyword>
<evidence type="ECO:0000256" key="7">
    <source>
        <dbReference type="ARBA" id="ARBA00023002"/>
    </source>
</evidence>
<evidence type="ECO:0000313" key="13">
    <source>
        <dbReference type="EMBL" id="ATW72297.1"/>
    </source>
</evidence>
<dbReference type="GO" id="GO:0005789">
    <property type="term" value="C:endoplasmic reticulum membrane"/>
    <property type="evidence" value="ECO:0007669"/>
    <property type="project" value="UniProtKB-SubCell"/>
</dbReference>
<feature type="binding site" description="axial binding residue" evidence="10">
    <location>
        <position position="470"/>
    </location>
    <ligand>
        <name>heme</name>
        <dbReference type="ChEBI" id="CHEBI:30413"/>
    </ligand>
    <ligandPart>
        <name>Fe</name>
        <dbReference type="ChEBI" id="CHEBI:18248"/>
    </ligandPart>
</feature>
<dbReference type="InterPro" id="IPR050705">
    <property type="entry name" value="Cytochrome_P450_3A"/>
</dbReference>
<dbReference type="CDD" id="cd11055">
    <property type="entry name" value="CYP3A-like"/>
    <property type="match status" value="1"/>
</dbReference>
<keyword evidence="12" id="KW-0472">Membrane</keyword>
<evidence type="ECO:0000256" key="2">
    <source>
        <dbReference type="ARBA" id="ARBA00004406"/>
    </source>
</evidence>
<evidence type="ECO:0000256" key="10">
    <source>
        <dbReference type="PIRSR" id="PIRSR602401-1"/>
    </source>
</evidence>
<comment type="subcellular location">
    <subcellularLocation>
        <location evidence="2">Endoplasmic reticulum membrane</location>
        <topology evidence="2">Peripheral membrane protein</topology>
    </subcellularLocation>
    <subcellularLocation>
        <location evidence="1">Microsome membrane</location>
        <topology evidence="1">Peripheral membrane protein</topology>
    </subcellularLocation>
</comment>
<dbReference type="GO" id="GO:0008395">
    <property type="term" value="F:steroid hydroxylase activity"/>
    <property type="evidence" value="ECO:0007669"/>
    <property type="project" value="TreeGrafter"/>
</dbReference>
<dbReference type="InterPro" id="IPR002401">
    <property type="entry name" value="Cyt_P450_E_grp-I"/>
</dbReference>
<reference evidence="13" key="1">
    <citation type="journal article" date="2017" name="Comp. Biochem. Physiol. Part D Genomics Proteomics">
        <title>Genome-wide identification of 31 cytochrome P450 (CYP) genes in the freshwater rotifer Brachionus calyciflorus and analysis of their benzo[?]pyrene-induced expression patterns.</title>
        <authorList>
            <person name="Han J."/>
            <person name="Kim D.H."/>
            <person name="Kim H.S."/>
            <person name="Kim H.J."/>
            <person name="Declerck S.A.J."/>
            <person name="Hagiwara A."/>
            <person name="Lee J.S."/>
        </authorList>
    </citation>
    <scope>NUCLEOTIDE SEQUENCE</scope>
</reference>
<dbReference type="GO" id="GO:0005506">
    <property type="term" value="F:iron ion binding"/>
    <property type="evidence" value="ECO:0007669"/>
    <property type="project" value="InterPro"/>
</dbReference>
<proteinExistence type="evidence at transcript level"/>
<feature type="transmembrane region" description="Helical" evidence="12">
    <location>
        <begin position="12"/>
        <end position="32"/>
    </location>
</feature>
<name>A0A2H4PSG3_9BILA</name>
<accession>A0A2H4PSG3</accession>
<sequence>MLEIIGLTTNTTWMLIWTGLVLFLITILTKWYRMCTYFGKLNIPGPMPLPLIGNFHHIVKRGLTYNDLAMTEKYGKTFGYFEGSTPCLLTTDLKLLKSILIKDFNVFTNRRQIDAVMFEPFDHFLSIIKDEDWKTVRAILSTTFTTGKLKSMSKLMLECVNNLNEGFQKVAEKDGIFDSSKFFRSLTLDVISSCCFGFSVDSIKEPDNPVIKHLTRFSFDSMTNDPRFIILVLFPKLAKFLSERNMLEIIPKDTIRFLKELTFTIMQNRRNKSEKRDDFIQSMVEHEENVAEQEKVEQNNEDKKWDPKDQKHLRRTLTLAEIFSQSTLFLFAGYETSSTTLNLIAYHLAKYPEIQNRLIEEIDTVLAHHNGEVSYDSVSEMKYLSMVIDETLRIFPAAVRLDRIPSEDFHYEGMKIVKDLMIFVPLYALHHNPEIYPDPDRFDPERFNDENKQKRENNTYLPFGNGPRNCLGMRFALLEMKLALALTLSKFRFETCDKTPEKIEIDSSGFARPKQKIFLKISSRF</sequence>
<evidence type="ECO:0000256" key="11">
    <source>
        <dbReference type="RuleBase" id="RU000461"/>
    </source>
</evidence>
<dbReference type="Pfam" id="PF00067">
    <property type="entry name" value="p450"/>
    <property type="match status" value="1"/>
</dbReference>
<evidence type="ECO:0000256" key="6">
    <source>
        <dbReference type="ARBA" id="ARBA00022848"/>
    </source>
</evidence>
<keyword evidence="12" id="KW-0812">Transmembrane</keyword>
<keyword evidence="6" id="KW-0256">Endoplasmic reticulum</keyword>
<keyword evidence="6" id="KW-0492">Microsome</keyword>
<dbReference type="InterPro" id="IPR036396">
    <property type="entry name" value="Cyt_P450_sf"/>
</dbReference>
<dbReference type="PRINTS" id="PR00385">
    <property type="entry name" value="P450"/>
</dbReference>
<keyword evidence="11" id="KW-0503">Monooxygenase</keyword>
<dbReference type="GO" id="GO:0016705">
    <property type="term" value="F:oxidoreductase activity, acting on paired donors, with incorporation or reduction of molecular oxygen"/>
    <property type="evidence" value="ECO:0007669"/>
    <property type="project" value="InterPro"/>
</dbReference>
<evidence type="ECO:0000256" key="9">
    <source>
        <dbReference type="ARBA" id="ARBA00043906"/>
    </source>
</evidence>
<comment type="function">
    <text evidence="9">Cytochromes P450 are a group of heme-thiolate monooxygenases. They oxidize a variety of structurally unrelated compounds, including steroids, fatty acids, and xenobiotics.</text>
</comment>
<dbReference type="PROSITE" id="PS00086">
    <property type="entry name" value="CYTOCHROME_P450"/>
    <property type="match status" value="1"/>
</dbReference>
<keyword evidence="4 10" id="KW-0349">Heme</keyword>
<evidence type="ECO:0000256" key="3">
    <source>
        <dbReference type="ARBA" id="ARBA00010617"/>
    </source>
</evidence>
<evidence type="ECO:0000256" key="1">
    <source>
        <dbReference type="ARBA" id="ARBA00004174"/>
    </source>
</evidence>
<dbReference type="InterPro" id="IPR001128">
    <property type="entry name" value="Cyt_P450"/>
</dbReference>
<dbReference type="SUPFAM" id="SSF48264">
    <property type="entry name" value="Cytochrome P450"/>
    <property type="match status" value="1"/>
</dbReference>
<dbReference type="FunFam" id="1.10.630.10:FF:000042">
    <property type="entry name" value="Cytochrome P450"/>
    <property type="match status" value="1"/>
</dbReference>
<dbReference type="EMBL" id="MF805911">
    <property type="protein sequence ID" value="ATW72297.1"/>
    <property type="molecule type" value="mRNA"/>
</dbReference>
<dbReference type="PANTHER" id="PTHR24302">
    <property type="entry name" value="CYTOCHROME P450 FAMILY 3"/>
    <property type="match status" value="1"/>
</dbReference>
<dbReference type="GO" id="GO:0020037">
    <property type="term" value="F:heme binding"/>
    <property type="evidence" value="ECO:0007669"/>
    <property type="project" value="InterPro"/>
</dbReference>
<protein>
    <submittedName>
        <fullName evidence="13">Cytochrome p450 CYP3044B5</fullName>
    </submittedName>
</protein>
<comment type="similarity">
    <text evidence="3 11">Belongs to the cytochrome P450 family.</text>
</comment>
<comment type="cofactor">
    <cofactor evidence="10">
        <name>heme</name>
        <dbReference type="ChEBI" id="CHEBI:30413"/>
    </cofactor>
</comment>
<evidence type="ECO:0000256" key="4">
    <source>
        <dbReference type="ARBA" id="ARBA00022617"/>
    </source>
</evidence>